<proteinExistence type="predicted"/>
<sequence length="75" mass="7420">MVFSRAVHALTLSSQLALAGASASFLIASSSGPPSVSPTSAQSVISVCISCLACTGFQIPSSMCEPLAISSVISS</sequence>
<evidence type="ECO:0008006" key="4">
    <source>
        <dbReference type="Google" id="ProtNLM"/>
    </source>
</evidence>
<comment type="caution">
    <text evidence="2">The sequence shown here is derived from an EMBL/GenBank/DDBJ whole genome shotgun (WGS) entry which is preliminary data.</text>
</comment>
<feature type="signal peptide" evidence="1">
    <location>
        <begin position="1"/>
        <end position="23"/>
    </location>
</feature>
<feature type="chain" id="PRO_5025626405" description="Secreted protein" evidence="1">
    <location>
        <begin position="24"/>
        <end position="75"/>
    </location>
</feature>
<dbReference type="Proteomes" id="UP000429607">
    <property type="component" value="Unassembled WGS sequence"/>
</dbReference>
<evidence type="ECO:0000313" key="3">
    <source>
        <dbReference type="Proteomes" id="UP000429607"/>
    </source>
</evidence>
<evidence type="ECO:0000313" key="2">
    <source>
        <dbReference type="EMBL" id="KAE8953169.1"/>
    </source>
</evidence>
<organism evidence="2 3">
    <name type="scientific">Phytophthora rubi</name>
    <dbReference type="NCBI Taxonomy" id="129364"/>
    <lineage>
        <taxon>Eukaryota</taxon>
        <taxon>Sar</taxon>
        <taxon>Stramenopiles</taxon>
        <taxon>Oomycota</taxon>
        <taxon>Peronosporomycetes</taxon>
        <taxon>Peronosporales</taxon>
        <taxon>Peronosporaceae</taxon>
        <taxon>Phytophthora</taxon>
    </lineage>
</organism>
<dbReference type="AlphaFoldDB" id="A0A6A3G6G7"/>
<feature type="non-terminal residue" evidence="2">
    <location>
        <position position="75"/>
    </location>
</feature>
<reference evidence="2 3" key="1">
    <citation type="submission" date="2018-09" db="EMBL/GenBank/DDBJ databases">
        <title>Genomic investigation of the strawberry pathogen Phytophthora fragariae indicates pathogenicity is determined by transcriptional variation in three key races.</title>
        <authorList>
            <person name="Adams T.M."/>
            <person name="Armitage A.D."/>
            <person name="Sobczyk M.K."/>
            <person name="Bates H.J."/>
            <person name="Dunwell J.M."/>
            <person name="Nellist C.F."/>
            <person name="Harrison R.J."/>
        </authorList>
    </citation>
    <scope>NUCLEOTIDE SEQUENCE [LARGE SCALE GENOMIC DNA]</scope>
    <source>
        <strain evidence="2 3">SCRP249</strain>
    </source>
</reference>
<gene>
    <name evidence="2" type="ORF">PR001_g32985</name>
</gene>
<protein>
    <recommendedName>
        <fullName evidence="4">Secreted protein</fullName>
    </recommendedName>
</protein>
<evidence type="ECO:0000256" key="1">
    <source>
        <dbReference type="SAM" id="SignalP"/>
    </source>
</evidence>
<keyword evidence="1" id="KW-0732">Signal</keyword>
<accession>A0A6A3G6G7</accession>
<name>A0A6A3G6G7_9STRA</name>
<dbReference type="EMBL" id="QXFV01010917">
    <property type="protein sequence ID" value="KAE8953169.1"/>
    <property type="molecule type" value="Genomic_DNA"/>
</dbReference>